<dbReference type="KEGG" id="sapi:SAPIS_v1c07740"/>
<dbReference type="NCBIfam" id="NF038029">
    <property type="entry name" value="LP_plasma"/>
    <property type="match status" value="1"/>
</dbReference>
<dbReference type="RefSeq" id="WP_023789889.1">
    <property type="nucleotide sequence ID" value="NC_022998.1"/>
</dbReference>
<keyword evidence="4" id="KW-1185">Reference proteome</keyword>
<feature type="coiled-coil region" evidence="1">
    <location>
        <begin position="40"/>
        <end position="67"/>
    </location>
</feature>
<evidence type="ECO:0000313" key="3">
    <source>
        <dbReference type="EMBL" id="AHB36619.1"/>
    </source>
</evidence>
<dbReference type="InterPro" id="IPR054816">
    <property type="entry name" value="Lipoprotein_mollicutes-type_CS"/>
</dbReference>
<name>V5RJ89_SPIAP</name>
<dbReference type="EMBL" id="CP006682">
    <property type="protein sequence ID" value="AHB36619.1"/>
    <property type="molecule type" value="Genomic_DNA"/>
</dbReference>
<feature type="signal peptide" evidence="2">
    <location>
        <begin position="1"/>
        <end position="19"/>
    </location>
</feature>
<accession>V5RJ89</accession>
<dbReference type="STRING" id="1276258.SAPIS_v1c07740"/>
<dbReference type="PROSITE" id="PS51257">
    <property type="entry name" value="PROKAR_LIPOPROTEIN"/>
    <property type="match status" value="1"/>
</dbReference>
<keyword evidence="2" id="KW-0732">Signal</keyword>
<dbReference type="Proteomes" id="UP000018550">
    <property type="component" value="Chromosome"/>
</dbReference>
<gene>
    <name evidence="3" type="ORF">SAPIS_v1c07740</name>
</gene>
<keyword evidence="1" id="KW-0175">Coiled coil</keyword>
<evidence type="ECO:0000256" key="1">
    <source>
        <dbReference type="SAM" id="Coils"/>
    </source>
</evidence>
<dbReference type="AlphaFoldDB" id="V5RJ89"/>
<organism evidence="3 4">
    <name type="scientific">Spiroplasma apis B31</name>
    <dbReference type="NCBI Taxonomy" id="1276258"/>
    <lineage>
        <taxon>Bacteria</taxon>
        <taxon>Bacillati</taxon>
        <taxon>Mycoplasmatota</taxon>
        <taxon>Mollicutes</taxon>
        <taxon>Entomoplasmatales</taxon>
        <taxon>Spiroplasmataceae</taxon>
        <taxon>Spiroplasma</taxon>
    </lineage>
</organism>
<feature type="chain" id="PRO_5004740320" description="Lipoprotein" evidence="2">
    <location>
        <begin position="20"/>
        <end position="151"/>
    </location>
</feature>
<evidence type="ECO:0000256" key="2">
    <source>
        <dbReference type="SAM" id="SignalP"/>
    </source>
</evidence>
<reference evidence="3 4" key="1">
    <citation type="journal article" date="2014" name="Genome Announc.">
        <title>Complete Genome Sequence of Spiroplasma apis B31T (ATCC 33834), a Bacterium Associated with May Disease of Honeybees (Apis mellifera).</title>
        <authorList>
            <person name="Ku C."/>
            <person name="Lo W.S."/>
            <person name="Chen L.L."/>
            <person name="Kuo C.H."/>
        </authorList>
    </citation>
    <scope>NUCLEOTIDE SEQUENCE [LARGE SCALE GENOMIC DNA]</scope>
    <source>
        <strain evidence="3">B31</strain>
    </source>
</reference>
<protein>
    <recommendedName>
        <fullName evidence="5">Lipoprotein</fullName>
    </recommendedName>
</protein>
<sequence>MKKLLGILGAMGMIASTGASVVACGNKSSNGPGSDTEVNANNIDEKVKEYQKKLDRYNELQEKANKEKFTKDEKIEWIKLVVDILVMNYEICQIDKSKLPDDMTFGAAIETKEKLLKDLNENKSDEVKREFEDIWDEVVGYIDAAIAKYSK</sequence>
<dbReference type="NCBIfam" id="NF045726">
    <property type="entry name" value="XXplasma_LP"/>
    <property type="match status" value="1"/>
</dbReference>
<dbReference type="HOGENOM" id="CLU_1730246_0_0_14"/>
<proteinExistence type="predicted"/>
<evidence type="ECO:0008006" key="5">
    <source>
        <dbReference type="Google" id="ProtNLM"/>
    </source>
</evidence>
<dbReference type="PATRIC" id="fig|1276258.3.peg.787"/>
<dbReference type="OrthoDB" id="391058at2"/>
<evidence type="ECO:0000313" key="4">
    <source>
        <dbReference type="Proteomes" id="UP000018550"/>
    </source>
</evidence>